<feature type="region of interest" description="Disordered" evidence="1">
    <location>
        <begin position="89"/>
        <end position="140"/>
    </location>
</feature>
<feature type="compositionally biased region" description="Low complexity" evidence="1">
    <location>
        <begin position="105"/>
        <end position="140"/>
    </location>
</feature>
<comment type="caution">
    <text evidence="2">The sequence shown here is derived from an EMBL/GenBank/DDBJ whole genome shotgun (WGS) entry which is preliminary data.</text>
</comment>
<dbReference type="RefSeq" id="WP_255921147.1">
    <property type="nucleotide sequence ID" value="NZ_JANFNG010000012.1"/>
</dbReference>
<name>A0ABT1PYN5_9ACTN</name>
<sequence>MQNEPIDMERLGKVLCTIAPEKRINPDTGEVRRDGEGNEQWVVQVSVRRLEWRRSDTIDVVLPHEPRGIAEGAAVRVVNLWANEWTVDGRSGTSYRADDIVPAPAGSSAGSSGAAGSAAASSSSSSGAAAGRGRSASGDA</sequence>
<keyword evidence="3" id="KW-1185">Reference proteome</keyword>
<reference evidence="2" key="1">
    <citation type="submission" date="2022-06" db="EMBL/GenBank/DDBJ databases">
        <title>Draft genome sequence of Streptomyces sp. RB6PN25 isolated from peat swamp forest in Thailand.</title>
        <authorList>
            <person name="Duangmal K."/>
            <person name="Klaysubun C."/>
        </authorList>
    </citation>
    <scope>NUCLEOTIDE SEQUENCE</scope>
    <source>
        <strain evidence="2">RB6PN25</strain>
    </source>
</reference>
<organism evidence="2 3">
    <name type="scientific">Streptomyces humicola</name>
    <dbReference type="NCBI Taxonomy" id="2953240"/>
    <lineage>
        <taxon>Bacteria</taxon>
        <taxon>Bacillati</taxon>
        <taxon>Actinomycetota</taxon>
        <taxon>Actinomycetes</taxon>
        <taxon>Kitasatosporales</taxon>
        <taxon>Streptomycetaceae</taxon>
        <taxon>Streptomyces</taxon>
    </lineage>
</organism>
<dbReference type="Proteomes" id="UP001057702">
    <property type="component" value="Unassembled WGS sequence"/>
</dbReference>
<gene>
    <name evidence="2" type="ORF">NGB36_16895</name>
</gene>
<evidence type="ECO:0000313" key="3">
    <source>
        <dbReference type="Proteomes" id="UP001057702"/>
    </source>
</evidence>
<protein>
    <submittedName>
        <fullName evidence="2">Uncharacterized protein</fullName>
    </submittedName>
</protein>
<evidence type="ECO:0000313" key="2">
    <source>
        <dbReference type="EMBL" id="MCQ4082238.1"/>
    </source>
</evidence>
<dbReference type="EMBL" id="JANFNG010000012">
    <property type="protein sequence ID" value="MCQ4082238.1"/>
    <property type="molecule type" value="Genomic_DNA"/>
</dbReference>
<evidence type="ECO:0000256" key="1">
    <source>
        <dbReference type="SAM" id="MobiDB-lite"/>
    </source>
</evidence>
<accession>A0ABT1PYN5</accession>
<proteinExistence type="predicted"/>